<dbReference type="KEGG" id="cel:CELE_F53F8.3"/>
<proteinExistence type="predicted"/>
<evidence type="ECO:0000313" key="7">
    <source>
        <dbReference type="EMBL" id="CAB04460.1"/>
    </source>
</evidence>
<organism evidence="7 8">
    <name type="scientific">Caenorhabditis elegans</name>
    <dbReference type="NCBI Taxonomy" id="6239"/>
    <lineage>
        <taxon>Eukaryota</taxon>
        <taxon>Metazoa</taxon>
        <taxon>Ecdysozoa</taxon>
        <taxon>Nematoda</taxon>
        <taxon>Chromadorea</taxon>
        <taxon>Rhabditida</taxon>
        <taxon>Rhabditina</taxon>
        <taxon>Rhabditomorpha</taxon>
        <taxon>Rhabditoidea</taxon>
        <taxon>Rhabditidae</taxon>
        <taxon>Peloderinae</taxon>
        <taxon>Caenorhabditis</taxon>
    </lineage>
</organism>
<keyword evidence="3" id="KW-0862">Zinc</keyword>
<evidence type="ECO:0000259" key="6">
    <source>
        <dbReference type="PROSITE" id="PS50089"/>
    </source>
</evidence>
<evidence type="ECO:0000313" key="8">
    <source>
        <dbReference type="Proteomes" id="UP000001940"/>
    </source>
</evidence>
<dbReference type="WormBase" id="F53F8.3">
    <property type="protein sequence ID" value="CE17857"/>
    <property type="gene ID" value="WBGene00010000"/>
</dbReference>
<dbReference type="AGR" id="WB:WBGene00010000"/>
<evidence type="ECO:0000256" key="2">
    <source>
        <dbReference type="ARBA" id="ARBA00022771"/>
    </source>
</evidence>
<dbReference type="EMBL" id="BX284605">
    <property type="protein sequence ID" value="CAB04460.1"/>
    <property type="molecule type" value="Genomic_DNA"/>
</dbReference>
<dbReference type="PhylomeDB" id="O62260"/>
<keyword evidence="2 4" id="KW-0863">Zinc-finger</keyword>
<name>O62260_CAEEL</name>
<dbReference type="PROSITE" id="PS00518">
    <property type="entry name" value="ZF_RING_1"/>
    <property type="match status" value="1"/>
</dbReference>
<dbReference type="InParanoid" id="O62260"/>
<gene>
    <name evidence="7" type="ORF">CELE_F53F8.3</name>
    <name evidence="7 9" type="ORF">F53F8.3</name>
</gene>
<dbReference type="Gene3D" id="3.30.40.10">
    <property type="entry name" value="Zinc/RING finger domain, C3HC4 (zinc finger)"/>
    <property type="match status" value="1"/>
</dbReference>
<dbReference type="SMART" id="SM00184">
    <property type="entry name" value="RING"/>
    <property type="match status" value="1"/>
</dbReference>
<dbReference type="PIR" id="T22589">
    <property type="entry name" value="T22589"/>
</dbReference>
<dbReference type="PANTHER" id="PTHR47156">
    <property type="entry name" value="PROTEIN CBG20824"/>
    <property type="match status" value="1"/>
</dbReference>
<dbReference type="GO" id="GO:0008270">
    <property type="term" value="F:zinc ion binding"/>
    <property type="evidence" value="ECO:0007669"/>
    <property type="project" value="UniProtKB-KW"/>
</dbReference>
<dbReference type="eggNOG" id="KOG4185">
    <property type="taxonomic scope" value="Eukaryota"/>
</dbReference>
<dbReference type="STRING" id="6239.F53F8.3.1"/>
<evidence type="ECO:0000256" key="4">
    <source>
        <dbReference type="PROSITE-ProRule" id="PRU00175"/>
    </source>
</evidence>
<keyword evidence="8" id="KW-1185">Reference proteome</keyword>
<dbReference type="InterPro" id="IPR052667">
    <property type="entry name" value="E3_ubiquitin-ligase_RING"/>
</dbReference>
<evidence type="ECO:0000313" key="9">
    <source>
        <dbReference type="WormBase" id="F53F8.3"/>
    </source>
</evidence>
<dbReference type="Bgee" id="WBGene00010000">
    <property type="expression patterns" value="Expressed in embryo and 4 other cell types or tissues"/>
</dbReference>
<dbReference type="GeneID" id="180353"/>
<keyword evidence="1" id="KW-0479">Metal-binding</keyword>
<dbReference type="SMR" id="O62260"/>
<dbReference type="RefSeq" id="NP_507996.1">
    <property type="nucleotide sequence ID" value="NM_075595.3"/>
</dbReference>
<dbReference type="InterPro" id="IPR027370">
    <property type="entry name" value="Znf-RING_euk"/>
</dbReference>
<feature type="compositionally biased region" description="Basic and acidic residues" evidence="5">
    <location>
        <begin position="7"/>
        <end position="25"/>
    </location>
</feature>
<reference evidence="7 8" key="1">
    <citation type="journal article" date="1998" name="Science">
        <title>Genome sequence of the nematode C. elegans: a platform for investigating biology.</title>
        <authorList>
            <consortium name="The C. elegans sequencing consortium"/>
            <person name="Sulson J.E."/>
            <person name="Waterston R."/>
        </authorList>
    </citation>
    <scope>NUCLEOTIDE SEQUENCE [LARGE SCALE GENOMIC DNA]</scope>
    <source>
        <strain evidence="7 8">Bristol N2</strain>
    </source>
</reference>
<dbReference type="PANTHER" id="PTHR47156:SF6">
    <property type="entry name" value="C2H2-TYPE DOMAIN-CONTAINING PROTEIN-RELATED"/>
    <property type="match status" value="1"/>
</dbReference>
<dbReference type="HOGENOM" id="CLU_093265_0_0_1"/>
<dbReference type="CTD" id="180353"/>
<evidence type="ECO:0000256" key="3">
    <source>
        <dbReference type="ARBA" id="ARBA00022833"/>
    </source>
</evidence>
<dbReference type="OMA" id="CLMEVEM"/>
<dbReference type="PaxDb" id="6239-F53F8.3"/>
<dbReference type="SUPFAM" id="SSF57850">
    <property type="entry name" value="RING/U-box"/>
    <property type="match status" value="1"/>
</dbReference>
<sequence>MLRRSSRHADQRKNGAQLRAEEEANKVKLRLTAENEKLKSEVEKLKKDHEELSRVTLKVNTEFTIQESHMARLLRENMSLKEQLNDFSFKLRFRDDMSRVEEQVKKEQGVTDGYRRRVNQLTEFHVKSQEEQRGEPFPWRTCEICACKFEGETMDQTPRVLGCGHTMCMGCVQKIVGQGYIKCPFCRIVTKIGTTPLNNLPKNYIVLNM</sequence>
<dbReference type="Pfam" id="PF13445">
    <property type="entry name" value="zf-RING_UBOX"/>
    <property type="match status" value="1"/>
</dbReference>
<dbReference type="PROSITE" id="PS50089">
    <property type="entry name" value="ZF_RING_2"/>
    <property type="match status" value="1"/>
</dbReference>
<feature type="domain" description="RING-type" evidence="6">
    <location>
        <begin position="142"/>
        <end position="187"/>
    </location>
</feature>
<dbReference type="OrthoDB" id="5876680at2759"/>
<dbReference type="InterPro" id="IPR013083">
    <property type="entry name" value="Znf_RING/FYVE/PHD"/>
</dbReference>
<accession>O62260</accession>
<protein>
    <submittedName>
        <fullName evidence="7">RING-type domain-containing protein</fullName>
    </submittedName>
</protein>
<dbReference type="Proteomes" id="UP000001940">
    <property type="component" value="Chromosome V"/>
</dbReference>
<dbReference type="InterPro" id="IPR001841">
    <property type="entry name" value="Znf_RING"/>
</dbReference>
<feature type="region of interest" description="Disordered" evidence="5">
    <location>
        <begin position="1"/>
        <end position="25"/>
    </location>
</feature>
<dbReference type="UCSC" id="F53F8.3">
    <property type="organism name" value="c. elegans"/>
</dbReference>
<dbReference type="InterPro" id="IPR017907">
    <property type="entry name" value="Znf_RING_CS"/>
</dbReference>
<dbReference type="AlphaFoldDB" id="O62260"/>
<evidence type="ECO:0000256" key="1">
    <source>
        <dbReference type="ARBA" id="ARBA00022723"/>
    </source>
</evidence>
<evidence type="ECO:0000256" key="5">
    <source>
        <dbReference type="SAM" id="MobiDB-lite"/>
    </source>
</evidence>